<evidence type="ECO:0000259" key="1">
    <source>
        <dbReference type="Pfam" id="PF01909"/>
    </source>
</evidence>
<organism evidence="2 3">
    <name type="scientific">Rugosimonospora africana</name>
    <dbReference type="NCBI Taxonomy" id="556532"/>
    <lineage>
        <taxon>Bacteria</taxon>
        <taxon>Bacillati</taxon>
        <taxon>Actinomycetota</taxon>
        <taxon>Actinomycetes</taxon>
        <taxon>Micromonosporales</taxon>
        <taxon>Micromonosporaceae</taxon>
        <taxon>Rugosimonospora</taxon>
    </lineage>
</organism>
<dbReference type="RefSeq" id="WP_203917329.1">
    <property type="nucleotide sequence ID" value="NZ_BONZ01000015.1"/>
</dbReference>
<accession>A0A8J3QNC3</accession>
<gene>
    <name evidence="2" type="ORF">Raf01_18380</name>
</gene>
<dbReference type="Gene3D" id="3.30.460.10">
    <property type="entry name" value="Beta Polymerase, domain 2"/>
    <property type="match status" value="1"/>
</dbReference>
<reference evidence="2" key="1">
    <citation type="submission" date="2021-01" db="EMBL/GenBank/DDBJ databases">
        <title>Whole genome shotgun sequence of Rugosimonospora africana NBRC 104875.</title>
        <authorList>
            <person name="Komaki H."/>
            <person name="Tamura T."/>
        </authorList>
    </citation>
    <scope>NUCLEOTIDE SEQUENCE</scope>
    <source>
        <strain evidence="2">NBRC 104875</strain>
    </source>
</reference>
<name>A0A8J3QNC3_9ACTN</name>
<keyword evidence="3" id="KW-1185">Reference proteome</keyword>
<dbReference type="Proteomes" id="UP000642748">
    <property type="component" value="Unassembled WGS sequence"/>
</dbReference>
<protein>
    <recommendedName>
        <fullName evidence="1">Polymerase nucleotidyl transferase domain-containing protein</fullName>
    </recommendedName>
</protein>
<dbReference type="EMBL" id="BONZ01000015">
    <property type="protein sequence ID" value="GIH13666.1"/>
    <property type="molecule type" value="Genomic_DNA"/>
</dbReference>
<dbReference type="InterPro" id="IPR002934">
    <property type="entry name" value="Polymerase_NTP_transf_dom"/>
</dbReference>
<dbReference type="Pfam" id="PF01909">
    <property type="entry name" value="NTP_transf_2"/>
    <property type="match status" value="1"/>
</dbReference>
<comment type="caution">
    <text evidence="2">The sequence shown here is derived from an EMBL/GenBank/DDBJ whole genome shotgun (WGS) entry which is preliminary data.</text>
</comment>
<dbReference type="InterPro" id="IPR043519">
    <property type="entry name" value="NT_sf"/>
</dbReference>
<dbReference type="AlphaFoldDB" id="A0A8J3QNC3"/>
<dbReference type="SUPFAM" id="SSF81301">
    <property type="entry name" value="Nucleotidyltransferase"/>
    <property type="match status" value="1"/>
</dbReference>
<dbReference type="CDD" id="cd05403">
    <property type="entry name" value="NT_KNTase_like"/>
    <property type="match status" value="1"/>
</dbReference>
<feature type="domain" description="Polymerase nucleotidyl transferase" evidence="1">
    <location>
        <begin position="17"/>
        <end position="61"/>
    </location>
</feature>
<evidence type="ECO:0000313" key="3">
    <source>
        <dbReference type="Proteomes" id="UP000642748"/>
    </source>
</evidence>
<proteinExistence type="predicted"/>
<evidence type="ECO:0000313" key="2">
    <source>
        <dbReference type="EMBL" id="GIH13666.1"/>
    </source>
</evidence>
<dbReference type="GO" id="GO:0016779">
    <property type="term" value="F:nucleotidyltransferase activity"/>
    <property type="evidence" value="ECO:0007669"/>
    <property type="project" value="InterPro"/>
</dbReference>
<sequence length="235" mass="25183">MLTNPHPASPRWALAEQVTDAVRRRFSADVLAVGVHGAVAHGDDTEDSDLDLVVVTDGPSGGPRPATRRVNGSIVDLDVISAREYLAHARTLSTTWPLAADRYLTTKTTYDPGDWYPTLRDTHLARLAEAGTGEFTVLAVQAWYQACSAVGRARQLAGWYEMDAALVALSDARVSAAIVEGLLSRTYFRDDADAVRRTGIAGLGLPELGDRLAAQADTLARRGRPVDGTVADLFG</sequence>